<name>A0A9N7VZ41_PLEPL</name>
<evidence type="ECO:0000313" key="2">
    <source>
        <dbReference type="EMBL" id="CAB1458240.1"/>
    </source>
</evidence>
<feature type="compositionally biased region" description="Polar residues" evidence="1">
    <location>
        <begin position="79"/>
        <end position="89"/>
    </location>
</feature>
<feature type="region of interest" description="Disordered" evidence="1">
    <location>
        <begin position="77"/>
        <end position="106"/>
    </location>
</feature>
<evidence type="ECO:0000256" key="1">
    <source>
        <dbReference type="SAM" id="MobiDB-lite"/>
    </source>
</evidence>
<comment type="caution">
    <text evidence="2">The sequence shown here is derived from an EMBL/GenBank/DDBJ whole genome shotgun (WGS) entry which is preliminary data.</text>
</comment>
<reference evidence="2" key="1">
    <citation type="submission" date="2020-03" db="EMBL/GenBank/DDBJ databases">
        <authorList>
            <person name="Weist P."/>
        </authorList>
    </citation>
    <scope>NUCLEOTIDE SEQUENCE</scope>
</reference>
<keyword evidence="3" id="KW-1185">Reference proteome</keyword>
<protein>
    <submittedName>
        <fullName evidence="2">Uncharacterized protein</fullName>
    </submittedName>
</protein>
<dbReference type="EMBL" id="CADEAL010004379">
    <property type="protein sequence ID" value="CAB1458240.1"/>
    <property type="molecule type" value="Genomic_DNA"/>
</dbReference>
<sequence length="150" mass="16867">MLSNITFYKKPFFRLQEVSHVPLKLPDDSSEANCLRLLPVGVFPGNFFTYYKPDIEFPDFRDYLKRGNHSCECPVEAQIQGSNPNSSSEQHVEAPTDGPKQIQDVERNTPLPPLAWNGLACLSTDPAGTRRIFKAQNGKARILPSDLSQF</sequence>
<proteinExistence type="predicted"/>
<evidence type="ECO:0000313" key="3">
    <source>
        <dbReference type="Proteomes" id="UP001153269"/>
    </source>
</evidence>
<dbReference type="Proteomes" id="UP001153269">
    <property type="component" value="Unassembled WGS sequence"/>
</dbReference>
<dbReference type="AlphaFoldDB" id="A0A9N7VZ41"/>
<organism evidence="2 3">
    <name type="scientific">Pleuronectes platessa</name>
    <name type="common">European plaice</name>
    <dbReference type="NCBI Taxonomy" id="8262"/>
    <lineage>
        <taxon>Eukaryota</taxon>
        <taxon>Metazoa</taxon>
        <taxon>Chordata</taxon>
        <taxon>Craniata</taxon>
        <taxon>Vertebrata</taxon>
        <taxon>Euteleostomi</taxon>
        <taxon>Actinopterygii</taxon>
        <taxon>Neopterygii</taxon>
        <taxon>Teleostei</taxon>
        <taxon>Neoteleostei</taxon>
        <taxon>Acanthomorphata</taxon>
        <taxon>Carangaria</taxon>
        <taxon>Pleuronectiformes</taxon>
        <taxon>Pleuronectoidei</taxon>
        <taxon>Pleuronectidae</taxon>
        <taxon>Pleuronectes</taxon>
    </lineage>
</organism>
<accession>A0A9N7VZ41</accession>
<gene>
    <name evidence="2" type="ORF">PLEPLA_LOCUS46070</name>
</gene>